<name>A0A8C1IN78_CYPCA</name>
<protein>
    <recommendedName>
        <fullName evidence="3">Secreted protein</fullName>
    </recommendedName>
</protein>
<proteinExistence type="predicted"/>
<evidence type="ECO:0008006" key="3">
    <source>
        <dbReference type="Google" id="ProtNLM"/>
    </source>
</evidence>
<reference evidence="1" key="2">
    <citation type="submission" date="2025-09" db="UniProtKB">
        <authorList>
            <consortium name="Ensembl"/>
        </authorList>
    </citation>
    <scope>IDENTIFICATION</scope>
</reference>
<evidence type="ECO:0000313" key="2">
    <source>
        <dbReference type="Proteomes" id="UP000694427"/>
    </source>
</evidence>
<accession>A0A8C1IN78</accession>
<reference evidence="1" key="1">
    <citation type="submission" date="2025-08" db="UniProtKB">
        <authorList>
            <consortium name="Ensembl"/>
        </authorList>
    </citation>
    <scope>IDENTIFICATION</scope>
</reference>
<organism evidence="1 2">
    <name type="scientific">Cyprinus carpio</name>
    <name type="common">Common carp</name>
    <dbReference type="NCBI Taxonomy" id="7962"/>
    <lineage>
        <taxon>Eukaryota</taxon>
        <taxon>Metazoa</taxon>
        <taxon>Chordata</taxon>
        <taxon>Craniata</taxon>
        <taxon>Vertebrata</taxon>
        <taxon>Euteleostomi</taxon>
        <taxon>Actinopterygii</taxon>
        <taxon>Neopterygii</taxon>
        <taxon>Teleostei</taxon>
        <taxon>Ostariophysi</taxon>
        <taxon>Cypriniformes</taxon>
        <taxon>Cyprinidae</taxon>
        <taxon>Cyprininae</taxon>
        <taxon>Cyprinus</taxon>
    </lineage>
</organism>
<sequence length="86" mass="9071">MRSILTGYAVNLVGLVSCVESSMTQVVTILSGQSVISRVYIVDPPPPKASHAVPYHAVKKAPSNNVICSHCCMLCSRGVSVQLSPS</sequence>
<dbReference type="Proteomes" id="UP000694427">
    <property type="component" value="Unplaced"/>
</dbReference>
<dbReference type="AlphaFoldDB" id="A0A8C1IN78"/>
<keyword evidence="2" id="KW-1185">Reference proteome</keyword>
<dbReference type="Ensembl" id="ENSCCRT00010022070.1">
    <property type="protein sequence ID" value="ENSCCRP00010020158.1"/>
    <property type="gene ID" value="ENSCCRG00010008746.1"/>
</dbReference>
<dbReference type="PROSITE" id="PS51257">
    <property type="entry name" value="PROKAR_LIPOPROTEIN"/>
    <property type="match status" value="1"/>
</dbReference>
<evidence type="ECO:0000313" key="1">
    <source>
        <dbReference type="Ensembl" id="ENSCCRP00010020158.1"/>
    </source>
</evidence>